<evidence type="ECO:0000313" key="2">
    <source>
        <dbReference type="Proteomes" id="UP000501690"/>
    </source>
</evidence>
<gene>
    <name evidence="1" type="ORF">DEO72_LG5g1779</name>
</gene>
<organism evidence="1 2">
    <name type="scientific">Vigna unguiculata</name>
    <name type="common">Cowpea</name>
    <dbReference type="NCBI Taxonomy" id="3917"/>
    <lineage>
        <taxon>Eukaryota</taxon>
        <taxon>Viridiplantae</taxon>
        <taxon>Streptophyta</taxon>
        <taxon>Embryophyta</taxon>
        <taxon>Tracheophyta</taxon>
        <taxon>Spermatophyta</taxon>
        <taxon>Magnoliopsida</taxon>
        <taxon>eudicotyledons</taxon>
        <taxon>Gunneridae</taxon>
        <taxon>Pentapetalae</taxon>
        <taxon>rosids</taxon>
        <taxon>fabids</taxon>
        <taxon>Fabales</taxon>
        <taxon>Fabaceae</taxon>
        <taxon>Papilionoideae</taxon>
        <taxon>50 kb inversion clade</taxon>
        <taxon>NPAAA clade</taxon>
        <taxon>indigoferoid/millettioid clade</taxon>
        <taxon>Phaseoleae</taxon>
        <taxon>Vigna</taxon>
    </lineage>
</organism>
<proteinExistence type="predicted"/>
<evidence type="ECO:0000313" key="1">
    <source>
        <dbReference type="EMBL" id="QCD93703.1"/>
    </source>
</evidence>
<dbReference type="EMBL" id="CP039349">
    <property type="protein sequence ID" value="QCD93703.1"/>
    <property type="molecule type" value="Genomic_DNA"/>
</dbReference>
<accession>A0A4D6LYX5</accession>
<dbReference type="AlphaFoldDB" id="A0A4D6LYX5"/>
<name>A0A4D6LYX5_VIGUN</name>
<reference evidence="1 2" key="1">
    <citation type="submission" date="2019-04" db="EMBL/GenBank/DDBJ databases">
        <title>An improved genome assembly and genetic linkage map for asparagus bean, Vigna unguiculata ssp. sesquipedialis.</title>
        <authorList>
            <person name="Xia Q."/>
            <person name="Zhang R."/>
            <person name="Dong Y."/>
        </authorList>
    </citation>
    <scope>NUCLEOTIDE SEQUENCE [LARGE SCALE GENOMIC DNA]</scope>
    <source>
        <tissue evidence="1">Leaf</tissue>
    </source>
</reference>
<keyword evidence="2" id="KW-1185">Reference proteome</keyword>
<dbReference type="Proteomes" id="UP000501690">
    <property type="component" value="Linkage Group LG5"/>
</dbReference>
<protein>
    <submittedName>
        <fullName evidence="1">Uncharacterized protein</fullName>
    </submittedName>
</protein>
<sequence length="141" mass="15335">MLVLQRSASQCRSVSGCCVLAVDGEMKEMEVETCTLMMKNGDSWLLVRTARGRRFLFSSDGCWCGGDDCRCGGALLHCWFVCRRLCWWLLERWFAFIGVNKEVQCAIAVLDVAVSGSVMEVAGVVAGEIGGDVCVEDGHGG</sequence>